<feature type="chain" id="PRO_5027837091" evidence="2">
    <location>
        <begin position="18"/>
        <end position="2696"/>
    </location>
</feature>
<feature type="region of interest" description="Disordered" evidence="1">
    <location>
        <begin position="1211"/>
        <end position="1245"/>
    </location>
</feature>
<feature type="compositionally biased region" description="Basic and acidic residues" evidence="1">
    <location>
        <begin position="1904"/>
        <end position="1927"/>
    </location>
</feature>
<feature type="compositionally biased region" description="Basic and acidic residues" evidence="1">
    <location>
        <begin position="1611"/>
        <end position="1641"/>
    </location>
</feature>
<dbReference type="OrthoDB" id="10314165at2759"/>
<dbReference type="InParanoid" id="A0A6P8HZZ6"/>
<feature type="compositionally biased region" description="Basic and acidic residues" evidence="1">
    <location>
        <begin position="1179"/>
        <end position="1194"/>
    </location>
</feature>
<evidence type="ECO:0000313" key="3">
    <source>
        <dbReference type="Proteomes" id="UP000515163"/>
    </source>
</evidence>
<feature type="compositionally biased region" description="Low complexity" evidence="1">
    <location>
        <begin position="306"/>
        <end position="318"/>
    </location>
</feature>
<feature type="compositionally biased region" description="Basic and acidic residues" evidence="1">
    <location>
        <begin position="1986"/>
        <end position="1997"/>
    </location>
</feature>
<feature type="compositionally biased region" description="Basic and acidic residues" evidence="1">
    <location>
        <begin position="1152"/>
        <end position="1164"/>
    </location>
</feature>
<feature type="region of interest" description="Disordered" evidence="1">
    <location>
        <begin position="1392"/>
        <end position="1474"/>
    </location>
</feature>
<feature type="compositionally biased region" description="Polar residues" evidence="1">
    <location>
        <begin position="1928"/>
        <end position="1953"/>
    </location>
</feature>
<gene>
    <name evidence="4" type="primary">LOC116294676</name>
</gene>
<feature type="compositionally biased region" description="Basic and acidic residues" evidence="1">
    <location>
        <begin position="1211"/>
        <end position="1223"/>
    </location>
</feature>
<feature type="compositionally biased region" description="Basic and acidic residues" evidence="1">
    <location>
        <begin position="1441"/>
        <end position="1461"/>
    </location>
</feature>
<accession>A0A6P8HZZ6</accession>
<feature type="region of interest" description="Disordered" evidence="1">
    <location>
        <begin position="2571"/>
        <end position="2611"/>
    </location>
</feature>
<feature type="region of interest" description="Disordered" evidence="1">
    <location>
        <begin position="2444"/>
        <end position="2467"/>
    </location>
</feature>
<feature type="compositionally biased region" description="Polar residues" evidence="1">
    <location>
        <begin position="2229"/>
        <end position="2252"/>
    </location>
</feature>
<feature type="region of interest" description="Disordered" evidence="1">
    <location>
        <begin position="1904"/>
        <end position="2015"/>
    </location>
</feature>
<feature type="region of interest" description="Disordered" evidence="1">
    <location>
        <begin position="2048"/>
        <end position="2097"/>
    </location>
</feature>
<dbReference type="RefSeq" id="XP_031558182.1">
    <property type="nucleotide sequence ID" value="XM_031702322.1"/>
</dbReference>
<feature type="compositionally biased region" description="Polar residues" evidence="1">
    <location>
        <begin position="1462"/>
        <end position="1474"/>
    </location>
</feature>
<dbReference type="KEGG" id="aten:116294676"/>
<feature type="region of interest" description="Disordered" evidence="1">
    <location>
        <begin position="1611"/>
        <end position="1697"/>
    </location>
</feature>
<organism evidence="3 4">
    <name type="scientific">Actinia tenebrosa</name>
    <name type="common">Australian red waratah sea anemone</name>
    <dbReference type="NCBI Taxonomy" id="6105"/>
    <lineage>
        <taxon>Eukaryota</taxon>
        <taxon>Metazoa</taxon>
        <taxon>Cnidaria</taxon>
        <taxon>Anthozoa</taxon>
        <taxon>Hexacorallia</taxon>
        <taxon>Actiniaria</taxon>
        <taxon>Actiniidae</taxon>
        <taxon>Actinia</taxon>
    </lineage>
</organism>
<feature type="region of interest" description="Disordered" evidence="1">
    <location>
        <begin position="1124"/>
        <end position="1199"/>
    </location>
</feature>
<feature type="compositionally biased region" description="Polar residues" evidence="1">
    <location>
        <begin position="212"/>
        <end position="231"/>
    </location>
</feature>
<feature type="region of interest" description="Disordered" evidence="1">
    <location>
        <begin position="72"/>
        <end position="97"/>
    </location>
</feature>
<feature type="region of interest" description="Disordered" evidence="1">
    <location>
        <begin position="717"/>
        <end position="769"/>
    </location>
</feature>
<protein>
    <submittedName>
        <fullName evidence="4">Uncharacterized protein LOC116294676</fullName>
    </submittedName>
</protein>
<evidence type="ECO:0000313" key="4">
    <source>
        <dbReference type="RefSeq" id="XP_031558182.1"/>
    </source>
</evidence>
<dbReference type="Proteomes" id="UP000515163">
    <property type="component" value="Unplaced"/>
</dbReference>
<feature type="compositionally biased region" description="Polar residues" evidence="1">
    <location>
        <begin position="1227"/>
        <end position="1243"/>
    </location>
</feature>
<proteinExistence type="predicted"/>
<name>A0A6P8HZZ6_ACTTE</name>
<feature type="compositionally biased region" description="Polar residues" evidence="1">
    <location>
        <begin position="1807"/>
        <end position="1820"/>
    </location>
</feature>
<feature type="region of interest" description="Disordered" evidence="1">
    <location>
        <begin position="2224"/>
        <end position="2252"/>
    </location>
</feature>
<feature type="compositionally biased region" description="Basic and acidic residues" evidence="1">
    <location>
        <begin position="1405"/>
        <end position="1434"/>
    </location>
</feature>
<feature type="region of interest" description="Disordered" evidence="1">
    <location>
        <begin position="1586"/>
        <end position="1605"/>
    </location>
</feature>
<feature type="compositionally biased region" description="Polar residues" evidence="1">
    <location>
        <begin position="319"/>
        <end position="347"/>
    </location>
</feature>
<evidence type="ECO:0000256" key="2">
    <source>
        <dbReference type="SAM" id="SignalP"/>
    </source>
</evidence>
<feature type="signal peptide" evidence="2">
    <location>
        <begin position="1"/>
        <end position="17"/>
    </location>
</feature>
<keyword evidence="3" id="KW-1185">Reference proteome</keyword>
<feature type="compositionally biased region" description="Basic and acidic residues" evidence="1">
    <location>
        <begin position="1588"/>
        <end position="1600"/>
    </location>
</feature>
<feature type="compositionally biased region" description="Basic and acidic residues" evidence="1">
    <location>
        <begin position="1666"/>
        <end position="1682"/>
    </location>
</feature>
<feature type="region of interest" description="Disordered" evidence="1">
    <location>
        <begin position="306"/>
        <end position="347"/>
    </location>
</feature>
<feature type="compositionally biased region" description="Basic residues" evidence="1">
    <location>
        <begin position="1124"/>
        <end position="1151"/>
    </location>
</feature>
<feature type="region of interest" description="Disordered" evidence="1">
    <location>
        <begin position="885"/>
        <end position="912"/>
    </location>
</feature>
<evidence type="ECO:0000256" key="1">
    <source>
        <dbReference type="SAM" id="MobiDB-lite"/>
    </source>
</evidence>
<reference evidence="4" key="1">
    <citation type="submission" date="2025-08" db="UniProtKB">
        <authorList>
            <consortium name="RefSeq"/>
        </authorList>
    </citation>
    <scope>IDENTIFICATION</scope>
    <source>
        <tissue evidence="4">Tentacle</tissue>
    </source>
</reference>
<sequence>MDGARILLFFSLAIMSADQITREGLPALTNGHPGTNRGYGIMGTTDEEDSEKWAKEQDKAFKKLEKNWFQRRFSGGGSGSGAEESGSGSNSNKRKKPIQMLISRLRSSDIKLGHKRQMGYDVQSYSNTDANRIIKQAVNETIQENTTEPPPMPPTMPKTTSPVEPYTYLPPNITVPPSKVTVNEVSETTTVQGSGTASSSVNVKGVGGQEMSIKTSQKGPNGDGANNTYSANGPKPGMPVSLHVGNNLSSIDIVDMKTTPSKAINQPSSYGYYPEYSDAQVQEPHSQALITTVSGLVRTAQTQPTVTPLTPVTNNNTTSFPYSYNNQNQMETSTENSQPAETSTAGSSYQVKGYASNLSNYTSTNMNPSTAMATSEGANNENSTYNQPSVIAETTTNYYLGGVQIQNQSSTLGQQSQAQQGSLPTRSTFPWQNVTLPLAQGQNPNPSISPTQRADLTRGIQNSNSVPFEIQKTESQTPYMSVQFQTEVANPTKSQGLNIRPIHIGRLVTHDKDGGLVISSSSTYEIGRNVFDAGSSYHGSTTLNNAGSIQNTQQQPSATNTFLNTTTNISSPTNKPNSAGTWGYFNQQNQRASPTIFVTPPKDTSPTPTSWLPTYSLLKSMKTGALASQPDQATAEASINITEILFPKDDHKGLPVMVMQSPSRENNPTVKPSPIPLIDKGISQAKMNESNLGQFQFQNVGPTQGQANGSTQILTQGQTQGSMNGPTQILNKGQTQGPTNGPTQILTQGQTHGPTMGPTQKSTQSPTQGPTKVITLKLTQGPTQGPVPTSGVSTSMFSLGSNPTVVGTVNPTAGISTVTSKLPTAESSASLLAGEEKAAGNTTYLIPSIEESGTISLPGSQTDELTAKEMENMMHVEDIEDTLFGNKDSMSNELPKNEVSPGGEKEESATPQKPIQALISEVPTADPYKGVKDALLSVDIAQLKPGELLSLRLPNSQTSDIFQVKDIKSNDDVSAYSSDLDNDHEKSLDKKHILYAIIEKVKHNKDYRNAMKAIFSTGDRRSWKSSKKSGSVVRGKLKTIALPQRAILRSYSKNQLDKKNEEKFAKLVQENIGLMNVAGSHFSKEMKNPDIEFDQVHHVVEKYVKKDSNDANKLRLKLMSVGAKMHRLQRKSSIRGSKRSGLRGHRHYNKKKSSDEKGYKKTEGTFEVTLNVSGKKKKPSEEKTKEDDKSEKTANKLKPGSKLKFMGTFTDQKKENGEEDKVKKISSLRTEQTSQGLQPNRQPGNVIIEDEKGNVLYKGPVDIAALNQTVTKNGGNDTGFQLQNVGYRVDPSANSEENVVLKQGLQQVIPKKRSRGLLHRRHRLDIHNNHLRRRYSRSIEIKKDVIATKKTDGTFKLTLAVSGKTKEAANAETNKEGKDDVNINDARHQLFHDEKELTFSGTFTDGKDSKDENGNEKKKEKENGEEHEEHKKENEEEEEEQQSKEKKKAENEQKSSEKEFSNKNGQGNTTSMSQPKVNATNVIIEDGKGNILYKGPVDIAALNKTVSTKNGTYSGFHLETAGYKIEESTDPQEVELLNDGLQHAIQPSGTGTDPQELKLLNDGLQHAIQPSGTGSPLQFLEPKRKRRSLLDDTQPSKKTDGTFTLTLALKDDKKKKKENEEQRKENKEKEDQQDKERKPNEDGYYSDFPQKNDNDNYNKETASGLEKLRNVEDGKTESEKAKTVSPHVIIEDEHGKPLYQGPVDISALNKSVASKGGSLGYELQKAGYQLIKEPNQEQPVSQSETTSSQNDVVIQEASEHPNNSPNSASVYQTKQQSDNSDTNVINISSSNGDVLSGNQDDQRVSVDVTNDDGSQDHSMSAVGNEQQLLKVLQIASNIKPSDISSNKKEQEDGTKTLFNALPTLNKEIDQKPSKSKFNPLPAFNDKEYAQQQSVSDGKIKFVQDQMDKKKYREDKAKVKSSDHKIKNQEQNGSDQRKNPVTASTSFVDTTNSKLLHIYTPKPELSSKNRNLEGNSKQNDQSAPEKIPSDEMPHDEKNSQSNKSLGSAAKAQNDVELKNKENSYNVLMTDAQNGASSIGGKILQSATVIDEHKDRNQNEGLSKENPMANTIPNDGQGDVSDSSSLNKENDPNQNGQINPKNVAFLAQNIPANVQVNEAGIKTPASQMSLIGQDINNNGKHFPKKYQVLKLTRNKLKELLASSANTANVANTVNIANKEKEQQQIPVAAAMQDNPKVDNKDEFKGPNNGMEQPITLILSGPYLDQLEPRNDSASPPTNALANDQLNSGSQARQNQVNMTQTNVKNVNAWLNNPEGKNISSMLPNEMFGNDDDKILIGGGGKTVRPAAAAEGAFKSQEAASGLNVLLKTPEVQNPAFLVQSKNTSPLKISPINRLGVEAMPTISVLSGSGQRVDCHALPAGSSLTLLRCGPNGQRIVGPTVSTISKAQVASMLNLQMNDMPPQNPVPQHRLTEPDVVQNLMGAPEIRMNDEPLSNNQREPKKQEYGYGTVTDPTLYHKMSTDIRDYLDKEIDDEKNMIQNLLVGSSSPRASLPSQNNDDTDDSLPFGFAYIPGASESSLYNTEVKNQQMYQGFPNEYINTLSNVGTSRLPHKMFRSRSRHRNTRRSQIKKANRKLGPWKRRKSSRSRKKSREHPVRHWSFGGMFPPTLPLLIRPLYPQPWLLTKRCCNDNKNNRKCSKTLSSLSKIENLPTPAPASMSVWEYLGRVLCSCPCCIECYDW</sequence>
<dbReference type="GeneID" id="116294676"/>
<feature type="compositionally biased region" description="Polar residues" evidence="1">
    <location>
        <begin position="1760"/>
        <end position="1799"/>
    </location>
</feature>
<feature type="compositionally biased region" description="Polar residues" evidence="1">
    <location>
        <begin position="1971"/>
        <end position="1981"/>
    </location>
</feature>
<feature type="region of interest" description="Disordered" evidence="1">
    <location>
        <begin position="212"/>
        <end position="233"/>
    </location>
</feature>
<feature type="region of interest" description="Disordered" evidence="1">
    <location>
        <begin position="1757"/>
        <end position="1820"/>
    </location>
</feature>
<feature type="compositionally biased region" description="Low complexity" evidence="1">
    <location>
        <begin position="81"/>
        <end position="91"/>
    </location>
</feature>
<keyword evidence="2" id="KW-0732">Signal</keyword>
<feature type="compositionally biased region" description="Polar residues" evidence="1">
    <location>
        <begin position="2066"/>
        <end position="2097"/>
    </location>
</feature>